<dbReference type="RefSeq" id="WP_067481836.1">
    <property type="nucleotide sequence ID" value="NZ_BJUG01000017.1"/>
</dbReference>
<sequence>MAGIKNNRRTIYTKKIIKEAFLELLSEKELQKITVTDICKRADVNRGTFYNYYTDTIDLFHQIEAQLIEKILPLIKIDSDEELASWLSRLITILKEAQPLSSILTRNYQNSHLIKAIFQEVHEVAIESFATRYHEDDPRLLEYYFTYFVRGVLGTVEEWLINDDGTSADDLSRVLAQVLPSEE</sequence>
<organism evidence="5 6">
    <name type="scientific">Enterococcus thailandicus</name>
    <dbReference type="NCBI Taxonomy" id="417368"/>
    <lineage>
        <taxon>Bacteria</taxon>
        <taxon>Bacillati</taxon>
        <taxon>Bacillota</taxon>
        <taxon>Bacilli</taxon>
        <taxon>Lactobacillales</taxon>
        <taxon>Enterococcaceae</taxon>
        <taxon>Enterococcus</taxon>
    </lineage>
</organism>
<dbReference type="PANTHER" id="PTHR43479:SF7">
    <property type="entry name" value="TETR-FAMILY TRANSCRIPTIONAL REGULATOR"/>
    <property type="match status" value="1"/>
</dbReference>
<dbReference type="PROSITE" id="PS50977">
    <property type="entry name" value="HTH_TETR_2"/>
    <property type="match status" value="1"/>
</dbReference>
<dbReference type="PATRIC" id="fig|417368.6.peg.1376"/>
<dbReference type="InterPro" id="IPR039532">
    <property type="entry name" value="TetR_C_Firmicutes"/>
</dbReference>
<dbReference type="EMBL" id="BJUG01000017">
    <property type="protein sequence ID" value="GEK38111.1"/>
    <property type="molecule type" value="Genomic_DNA"/>
</dbReference>
<dbReference type="PANTHER" id="PTHR43479">
    <property type="entry name" value="ACREF/ENVCD OPERON REPRESSOR-RELATED"/>
    <property type="match status" value="1"/>
</dbReference>
<accession>A0A179ESU7</accession>
<comment type="caution">
    <text evidence="5">The sequence shown here is derived from an EMBL/GenBank/DDBJ whole genome shotgun (WGS) entry which is preliminary data.</text>
</comment>
<dbReference type="Proteomes" id="UP000321361">
    <property type="component" value="Unassembled WGS sequence"/>
</dbReference>
<feature type="DNA-binding region" description="H-T-H motif" evidence="2">
    <location>
        <begin position="34"/>
        <end position="53"/>
    </location>
</feature>
<reference evidence="5 6" key="1">
    <citation type="submission" date="2016-04" db="EMBL/GenBank/DDBJ databases">
        <title>Draft genome of an Enterococcus thailandicus strain isolated from bovine feces.</title>
        <authorList>
            <person name="Beukers A.G."/>
            <person name="Zaheer R."/>
            <person name="Goji N."/>
            <person name="Cook S.R."/>
            <person name="Amoako K."/>
            <person name="Chaves A.V."/>
            <person name="Ward M.P."/>
            <person name="Mcallister T.A."/>
        </authorList>
    </citation>
    <scope>NUCLEOTIDE SEQUENCE [LARGE SCALE GENOMIC DNA]</scope>
    <source>
        <strain evidence="5 6">F0711D 46</strain>
    </source>
</reference>
<name>A0A179ESU7_ENTTH</name>
<gene>
    <name evidence="5" type="ORF">A6E74_02490</name>
    <name evidence="4" type="ORF">ETH01_23980</name>
</gene>
<evidence type="ECO:0000313" key="7">
    <source>
        <dbReference type="Proteomes" id="UP000321361"/>
    </source>
</evidence>
<dbReference type="Proteomes" id="UP000078516">
    <property type="component" value="Unassembled WGS sequence"/>
</dbReference>
<evidence type="ECO:0000259" key="3">
    <source>
        <dbReference type="PROSITE" id="PS50977"/>
    </source>
</evidence>
<reference evidence="4 7" key="2">
    <citation type="submission" date="2019-07" db="EMBL/GenBank/DDBJ databases">
        <title>Whole genome shotgun sequence of Enterococcus thailandicus NBRC 101867.</title>
        <authorList>
            <person name="Hosoyama A."/>
            <person name="Uohara A."/>
            <person name="Ohji S."/>
            <person name="Ichikawa N."/>
        </authorList>
    </citation>
    <scope>NUCLEOTIDE SEQUENCE [LARGE SCALE GENOMIC DNA]</scope>
    <source>
        <strain evidence="4 7">NBRC 101867</strain>
    </source>
</reference>
<dbReference type="InterPro" id="IPR050624">
    <property type="entry name" value="HTH-type_Tx_Regulator"/>
</dbReference>
<dbReference type="InterPro" id="IPR009057">
    <property type="entry name" value="Homeodomain-like_sf"/>
</dbReference>
<dbReference type="EMBL" id="LWMN01000010">
    <property type="protein sequence ID" value="OAQ56298.1"/>
    <property type="molecule type" value="Genomic_DNA"/>
</dbReference>
<dbReference type="AlphaFoldDB" id="A0A179ESU7"/>
<keyword evidence="6" id="KW-1185">Reference proteome</keyword>
<dbReference type="GO" id="GO:0003677">
    <property type="term" value="F:DNA binding"/>
    <property type="evidence" value="ECO:0007669"/>
    <property type="project" value="UniProtKB-UniRule"/>
</dbReference>
<keyword evidence="1 2" id="KW-0238">DNA-binding</keyword>
<dbReference type="SUPFAM" id="SSF46689">
    <property type="entry name" value="Homeodomain-like"/>
    <property type="match status" value="1"/>
</dbReference>
<dbReference type="InterPro" id="IPR001647">
    <property type="entry name" value="HTH_TetR"/>
</dbReference>
<evidence type="ECO:0000313" key="6">
    <source>
        <dbReference type="Proteomes" id="UP000078516"/>
    </source>
</evidence>
<dbReference type="Gene3D" id="1.10.357.10">
    <property type="entry name" value="Tetracycline Repressor, domain 2"/>
    <property type="match status" value="1"/>
</dbReference>
<evidence type="ECO:0000313" key="4">
    <source>
        <dbReference type="EMBL" id="GEK38111.1"/>
    </source>
</evidence>
<proteinExistence type="predicted"/>
<evidence type="ECO:0000256" key="2">
    <source>
        <dbReference type="PROSITE-ProRule" id="PRU00335"/>
    </source>
</evidence>
<evidence type="ECO:0000256" key="1">
    <source>
        <dbReference type="ARBA" id="ARBA00023125"/>
    </source>
</evidence>
<dbReference type="GeneID" id="77487166"/>
<dbReference type="Pfam" id="PF14278">
    <property type="entry name" value="TetR_C_8"/>
    <property type="match status" value="1"/>
</dbReference>
<dbReference type="Pfam" id="PF00440">
    <property type="entry name" value="TetR_N"/>
    <property type="match status" value="1"/>
</dbReference>
<evidence type="ECO:0000313" key="5">
    <source>
        <dbReference type="EMBL" id="OAQ56298.1"/>
    </source>
</evidence>
<feature type="domain" description="HTH tetR-type" evidence="3">
    <location>
        <begin position="11"/>
        <end position="71"/>
    </location>
</feature>
<protein>
    <submittedName>
        <fullName evidence="5">TetR family transcriptional regulator</fullName>
    </submittedName>
</protein>